<evidence type="ECO:0000313" key="2">
    <source>
        <dbReference type="Proteomes" id="UP001597387"/>
    </source>
</evidence>
<name>A0ABW4ZK91_9SPHI</name>
<evidence type="ECO:0000313" key="1">
    <source>
        <dbReference type="EMBL" id="MFD2162484.1"/>
    </source>
</evidence>
<accession>A0ABW4ZK91</accession>
<comment type="caution">
    <text evidence="1">The sequence shown here is derived from an EMBL/GenBank/DDBJ whole genome shotgun (WGS) entry which is preliminary data.</text>
</comment>
<proteinExistence type="predicted"/>
<protein>
    <submittedName>
        <fullName evidence="1">Uncharacterized protein</fullName>
    </submittedName>
</protein>
<dbReference type="RefSeq" id="WP_255903522.1">
    <property type="nucleotide sequence ID" value="NZ_JAFMZO010000003.1"/>
</dbReference>
<gene>
    <name evidence="1" type="ORF">ACFSJU_08765</name>
</gene>
<dbReference type="EMBL" id="JBHUHZ010000001">
    <property type="protein sequence ID" value="MFD2162484.1"/>
    <property type="molecule type" value="Genomic_DNA"/>
</dbReference>
<keyword evidence="2" id="KW-1185">Reference proteome</keyword>
<sequence length="172" mass="19351">METNINEIKNMKSPLFSLALFCVISLSSFNKDILKNFLTIGNNKFSLNSAIIANESYGIKPKFEVDLINQYEDLTKAKTYVYFSLTSNNTSNLSNGVYQFSSANLNQRLPFQFNGSVKVNNHVVEIAEGTISIENRSGDLDIQFILKLQNGDIAKGIYRGKALEVNRSRSYK</sequence>
<reference evidence="2" key="1">
    <citation type="journal article" date="2019" name="Int. J. Syst. Evol. Microbiol.">
        <title>The Global Catalogue of Microorganisms (GCM) 10K type strain sequencing project: providing services to taxonomists for standard genome sequencing and annotation.</title>
        <authorList>
            <consortium name="The Broad Institute Genomics Platform"/>
            <consortium name="The Broad Institute Genome Sequencing Center for Infectious Disease"/>
            <person name="Wu L."/>
            <person name="Ma J."/>
        </authorList>
    </citation>
    <scope>NUCLEOTIDE SEQUENCE [LARGE SCALE GENOMIC DNA]</scope>
    <source>
        <strain evidence="2">KCTC 42217</strain>
    </source>
</reference>
<dbReference type="Proteomes" id="UP001597387">
    <property type="component" value="Unassembled WGS sequence"/>
</dbReference>
<organism evidence="1 2">
    <name type="scientific">Paradesertivirga mongoliensis</name>
    <dbReference type="NCBI Taxonomy" id="2100740"/>
    <lineage>
        <taxon>Bacteria</taxon>
        <taxon>Pseudomonadati</taxon>
        <taxon>Bacteroidota</taxon>
        <taxon>Sphingobacteriia</taxon>
        <taxon>Sphingobacteriales</taxon>
        <taxon>Sphingobacteriaceae</taxon>
        <taxon>Paradesertivirga</taxon>
    </lineage>
</organism>